<reference evidence="2 3" key="1">
    <citation type="submission" date="2024-06" db="EMBL/GenBank/DDBJ databases">
        <title>Burkholderia sola in Mexico.</title>
        <authorList>
            <person name="Estrada P."/>
        </authorList>
    </citation>
    <scope>NUCLEOTIDE SEQUENCE [LARGE SCALE GENOMIC DNA]</scope>
    <source>
        <strain evidence="2 3">CpTa8-5</strain>
    </source>
</reference>
<dbReference type="EMBL" id="JBEWCH010000011">
    <property type="protein sequence ID" value="MET1476385.1"/>
    <property type="molecule type" value="Genomic_DNA"/>
</dbReference>
<keyword evidence="2" id="KW-0328">Glycosyltransferase</keyword>
<dbReference type="EC" id="2.4.-.-" evidence="2"/>
<keyword evidence="2" id="KW-0808">Transferase</keyword>
<evidence type="ECO:0000259" key="1">
    <source>
        <dbReference type="Pfam" id="PF00534"/>
    </source>
</evidence>
<comment type="caution">
    <text evidence="2">The sequence shown here is derived from an EMBL/GenBank/DDBJ whole genome shotgun (WGS) entry which is preliminary data.</text>
</comment>
<evidence type="ECO:0000313" key="3">
    <source>
        <dbReference type="Proteomes" id="UP001548587"/>
    </source>
</evidence>
<gene>
    <name evidence="2" type="ORF">ABXL37_19200</name>
</gene>
<dbReference type="GO" id="GO:0016757">
    <property type="term" value="F:glycosyltransferase activity"/>
    <property type="evidence" value="ECO:0007669"/>
    <property type="project" value="UniProtKB-KW"/>
</dbReference>
<protein>
    <submittedName>
        <fullName evidence="2">Glycosyltransferase</fullName>
        <ecNumber evidence="2">2.4.-.-</ecNumber>
    </submittedName>
</protein>
<keyword evidence="3" id="KW-1185">Reference proteome</keyword>
<dbReference type="Pfam" id="PF00534">
    <property type="entry name" value="Glycos_transf_1"/>
    <property type="match status" value="1"/>
</dbReference>
<dbReference type="InterPro" id="IPR001296">
    <property type="entry name" value="Glyco_trans_1"/>
</dbReference>
<dbReference type="Gene3D" id="3.40.50.2000">
    <property type="entry name" value="Glycogen Phosphorylase B"/>
    <property type="match status" value="1"/>
</dbReference>
<sequence length="751" mass="84000">MEIDRSAAMYKAHDATPILVLMEQILVSNSICIIGRCTFGTGIGAVTYAACEMLSRFYDVSIFPTEPHFRAEREIVLPNGTVIPVCADLSQAKVVFYADVLWNGAYDLNYTLVPPGALRFAHIAYDSDELPSQWVKVLNEHFDFALFMSHHLEGVARRSGVEIGVGTLPLALDIEGLLSRPYRASSNGKIKFCSIAAFHARKGVEDLVEGFIRAFGDRQDVELTIHSNLAIGSSFERVKNLVDSRKATNIVISCAPLTDQEKNALIEGCDVFVNCSHGEGYSIGPREALALGKVLAITAVGGHNDLVSTPGVFAIPATIAMPARYPEIDNLVVGRQFAADIDDISAALTGAFEYVSSGISATTVRARRQLAAEFSFTNLELNYGELIDTKLRSFRPRQCGSRFARLPAELPATVERLLGHRSASLPGVDRTVVQSHDGGFFSVFNAFMSHLVWDQRDKRCHMVLPDWNVDRMIKRLGTAQFMSFCYGRPSEGNVWSKLFEPLYGLSDADMDDESFLYTKGRPPVAVFNHEREPQLTYVHAYKLYKSGQFSRIRSQYNKAFKDHVHLRAPYQRELDEFRANFAGKFMIAAHVKHPSHVIEQPGGKIAHIQSYIDGIRRQIDARGFEEDSPDWAVFLATDQDRVINVFKREFGDKVFCYEDVRRTTEAEDARYDQLGAEERRAEGFQVQHLVAANPDNWNIRMAWEVIRDAMTMAHCNVLLHIVSNVSTAVSYMNPDIELVFCSAEEAEAARH</sequence>
<name>A0ABV2CBF4_9BURK</name>
<dbReference type="Gene3D" id="3.40.50.11350">
    <property type="match status" value="1"/>
</dbReference>
<dbReference type="RefSeq" id="WP_348522274.1">
    <property type="nucleotide sequence ID" value="NZ_JBEWCH010000011.1"/>
</dbReference>
<dbReference type="PANTHER" id="PTHR46656:SF3">
    <property type="entry name" value="PUTATIVE-RELATED"/>
    <property type="match status" value="1"/>
</dbReference>
<dbReference type="Proteomes" id="UP001548587">
    <property type="component" value="Unassembled WGS sequence"/>
</dbReference>
<feature type="domain" description="Glycosyl transferase family 1" evidence="1">
    <location>
        <begin position="186"/>
        <end position="307"/>
    </location>
</feature>
<organism evidence="2 3">
    <name type="scientific">Burkholderia sola</name>
    <dbReference type="NCBI Taxonomy" id="2843302"/>
    <lineage>
        <taxon>Bacteria</taxon>
        <taxon>Pseudomonadati</taxon>
        <taxon>Pseudomonadota</taxon>
        <taxon>Betaproteobacteria</taxon>
        <taxon>Burkholderiales</taxon>
        <taxon>Burkholderiaceae</taxon>
        <taxon>Burkholderia</taxon>
        <taxon>Burkholderia cepacia complex</taxon>
    </lineage>
</organism>
<dbReference type="SUPFAM" id="SSF53756">
    <property type="entry name" value="UDP-Glycosyltransferase/glycogen phosphorylase"/>
    <property type="match status" value="1"/>
</dbReference>
<accession>A0ABV2CBF4</accession>
<evidence type="ECO:0000313" key="2">
    <source>
        <dbReference type="EMBL" id="MET1476385.1"/>
    </source>
</evidence>
<proteinExistence type="predicted"/>
<dbReference type="PANTHER" id="PTHR46656">
    <property type="entry name" value="PUTATIVE-RELATED"/>
    <property type="match status" value="1"/>
</dbReference>